<evidence type="ECO:0000259" key="3">
    <source>
        <dbReference type="Pfam" id="PF03364"/>
    </source>
</evidence>
<dbReference type="Pfam" id="PF03364">
    <property type="entry name" value="Polyketide_cyc"/>
    <property type="match status" value="1"/>
</dbReference>
<name>A0A1H7MDF7_9PROT</name>
<dbReference type="OrthoDB" id="8592441at2"/>
<keyword evidence="2" id="KW-0732">Signal</keyword>
<dbReference type="InterPro" id="IPR023393">
    <property type="entry name" value="START-like_dom_sf"/>
</dbReference>
<evidence type="ECO:0000256" key="1">
    <source>
        <dbReference type="ARBA" id="ARBA00008918"/>
    </source>
</evidence>
<dbReference type="Proteomes" id="UP000198620">
    <property type="component" value="Unassembled WGS sequence"/>
</dbReference>
<evidence type="ECO:0000313" key="5">
    <source>
        <dbReference type="Proteomes" id="UP000198620"/>
    </source>
</evidence>
<gene>
    <name evidence="4" type="ORF">SAMN05216387_10530</name>
</gene>
<proteinExistence type="inferred from homology"/>
<sequence>MKKIQITFATILLNLLLFDSPLAEEETLPKKTSVNTAKQSVEPRDQNIHIKVRNDGEQIIVDANFIVPVVPKQAWAVLTDFENIPRFNSGVLSSKVTGRTGNRLQVWQKGISKYGFMSFSYESVREINLIPFKKIQERMISGSMKKMEEATELSPEENQTRITYHAIFIPGMWVPPMVGNVFIKHEAREQFQQLIDEIRRRQMNIAGHEP</sequence>
<protein>
    <submittedName>
        <fullName evidence="4">Polyketide cyclase / dehydrase and lipid transport</fullName>
    </submittedName>
</protein>
<dbReference type="InterPro" id="IPR005031">
    <property type="entry name" value="COQ10_START"/>
</dbReference>
<dbReference type="Gene3D" id="3.30.530.20">
    <property type="match status" value="1"/>
</dbReference>
<dbReference type="EMBL" id="FOBH01000005">
    <property type="protein sequence ID" value="SEL09099.1"/>
    <property type="molecule type" value="Genomic_DNA"/>
</dbReference>
<dbReference type="AlphaFoldDB" id="A0A1H7MDF7"/>
<feature type="domain" description="Coenzyme Q-binding protein COQ10 START" evidence="3">
    <location>
        <begin position="67"/>
        <end position="190"/>
    </location>
</feature>
<evidence type="ECO:0000313" key="4">
    <source>
        <dbReference type="EMBL" id="SEL09099.1"/>
    </source>
</evidence>
<keyword evidence="5" id="KW-1185">Reference proteome</keyword>
<organism evidence="4 5">
    <name type="scientific">Nitrosovibrio tenuis</name>
    <dbReference type="NCBI Taxonomy" id="1233"/>
    <lineage>
        <taxon>Bacteria</taxon>
        <taxon>Pseudomonadati</taxon>
        <taxon>Pseudomonadota</taxon>
        <taxon>Betaproteobacteria</taxon>
        <taxon>Nitrosomonadales</taxon>
        <taxon>Nitrosomonadaceae</taxon>
        <taxon>Nitrosovibrio</taxon>
    </lineage>
</organism>
<dbReference type="SUPFAM" id="SSF55961">
    <property type="entry name" value="Bet v1-like"/>
    <property type="match status" value="1"/>
</dbReference>
<feature type="signal peptide" evidence="2">
    <location>
        <begin position="1"/>
        <end position="23"/>
    </location>
</feature>
<evidence type="ECO:0000256" key="2">
    <source>
        <dbReference type="SAM" id="SignalP"/>
    </source>
</evidence>
<accession>A0A1H7MDF7</accession>
<feature type="chain" id="PRO_5011680034" evidence="2">
    <location>
        <begin position="24"/>
        <end position="210"/>
    </location>
</feature>
<reference evidence="4 5" key="1">
    <citation type="submission" date="2016-10" db="EMBL/GenBank/DDBJ databases">
        <authorList>
            <person name="de Groot N.N."/>
        </authorList>
    </citation>
    <scope>NUCLEOTIDE SEQUENCE [LARGE SCALE GENOMIC DNA]</scope>
    <source>
        <strain evidence="4 5">Nv1</strain>
    </source>
</reference>
<comment type="similarity">
    <text evidence="1">Belongs to the ribosome association toxin RatA family.</text>
</comment>
<dbReference type="RefSeq" id="WP_090828500.1">
    <property type="nucleotide sequence ID" value="NZ_FOBH01000005.1"/>
</dbReference>